<keyword evidence="5 8" id="KW-0067">ATP-binding</keyword>
<feature type="domain" description="ABC transporter" evidence="9">
    <location>
        <begin position="5"/>
        <end position="248"/>
    </location>
</feature>
<comment type="similarity">
    <text evidence="8">Belongs to the ABC transporter superfamily. Energy-coupling factor EcfA family.</text>
</comment>
<dbReference type="GO" id="GO:0043190">
    <property type="term" value="C:ATP-binding cassette (ABC) transporter complex"/>
    <property type="evidence" value="ECO:0007669"/>
    <property type="project" value="TreeGrafter"/>
</dbReference>
<dbReference type="InterPro" id="IPR003439">
    <property type="entry name" value="ABC_transporter-like_ATP-bd"/>
</dbReference>
<keyword evidence="7 8" id="KW-0472">Membrane</keyword>
<dbReference type="InterPro" id="IPR015856">
    <property type="entry name" value="ABC_transpr_CbiO/EcfA_su"/>
</dbReference>
<evidence type="ECO:0000313" key="11">
    <source>
        <dbReference type="Proteomes" id="UP000199268"/>
    </source>
</evidence>
<dbReference type="CDD" id="cd03225">
    <property type="entry name" value="ABC_cobalt_CbiO_domain1"/>
    <property type="match status" value="1"/>
</dbReference>
<dbReference type="Gene3D" id="3.40.50.300">
    <property type="entry name" value="P-loop containing nucleotide triphosphate hydrolases"/>
    <property type="match status" value="1"/>
</dbReference>
<evidence type="ECO:0000256" key="8">
    <source>
        <dbReference type="RuleBase" id="RU365104"/>
    </source>
</evidence>
<dbReference type="InterPro" id="IPR003593">
    <property type="entry name" value="AAA+_ATPase"/>
</dbReference>
<dbReference type="InterPro" id="IPR017871">
    <property type="entry name" value="ABC_transporter-like_CS"/>
</dbReference>
<dbReference type="InterPro" id="IPR030946">
    <property type="entry name" value="EcfA2"/>
</dbReference>
<evidence type="ECO:0000256" key="6">
    <source>
        <dbReference type="ARBA" id="ARBA00022967"/>
    </source>
</evidence>
<dbReference type="PANTHER" id="PTHR43553">
    <property type="entry name" value="HEAVY METAL TRANSPORTER"/>
    <property type="match status" value="1"/>
</dbReference>
<dbReference type="STRING" id="1505725.GA0061074_10484"/>
<evidence type="ECO:0000256" key="5">
    <source>
        <dbReference type="ARBA" id="ARBA00022840"/>
    </source>
</evidence>
<dbReference type="GO" id="GO:0042626">
    <property type="term" value="F:ATPase-coupled transmembrane transporter activity"/>
    <property type="evidence" value="ECO:0007669"/>
    <property type="project" value="TreeGrafter"/>
</dbReference>
<keyword evidence="4 8" id="KW-0547">Nucleotide-binding</keyword>
<protein>
    <recommendedName>
        <fullName evidence="8">Energy-coupling factor transporter ATP-binding protein EcfA2</fullName>
        <ecNumber evidence="8">7.-.-.-</ecNumber>
    </recommendedName>
</protein>
<comment type="function">
    <text evidence="8">ATP-binding (A) component of a common energy-coupling factor (ECF) ABC-transporter complex.</text>
</comment>
<evidence type="ECO:0000259" key="9">
    <source>
        <dbReference type="PROSITE" id="PS50893"/>
    </source>
</evidence>
<keyword evidence="3 8" id="KW-1003">Cell membrane</keyword>
<organism evidence="10 11">
    <name type="scientific">Weissella bombi</name>
    <dbReference type="NCBI Taxonomy" id="1505725"/>
    <lineage>
        <taxon>Bacteria</taxon>
        <taxon>Bacillati</taxon>
        <taxon>Bacillota</taxon>
        <taxon>Bacilli</taxon>
        <taxon>Lactobacillales</taxon>
        <taxon>Lactobacillaceae</taxon>
        <taxon>Weissella</taxon>
    </lineage>
</organism>
<evidence type="ECO:0000313" key="10">
    <source>
        <dbReference type="EMBL" id="SCB91100.1"/>
    </source>
</evidence>
<keyword evidence="6" id="KW-1278">Translocase</keyword>
<dbReference type="EMBL" id="FMAO01000004">
    <property type="protein sequence ID" value="SCB91100.1"/>
    <property type="molecule type" value="Genomic_DNA"/>
</dbReference>
<dbReference type="InterPro" id="IPR050095">
    <property type="entry name" value="ECF_ABC_transporter_ATP-bd"/>
</dbReference>
<comment type="subcellular location">
    <subcellularLocation>
        <location evidence="1 8">Cell membrane</location>
        <topology evidence="1 8">Peripheral membrane protein</topology>
    </subcellularLocation>
</comment>
<name>A0A1C4A9E2_9LACO</name>
<dbReference type="PANTHER" id="PTHR43553:SF27">
    <property type="entry name" value="ENERGY-COUPLING FACTOR TRANSPORTER ATP-BINDING PROTEIN ECFA2"/>
    <property type="match status" value="1"/>
</dbReference>
<dbReference type="EC" id="7.-.-.-" evidence="8"/>
<evidence type="ECO:0000256" key="4">
    <source>
        <dbReference type="ARBA" id="ARBA00022741"/>
    </source>
</evidence>
<evidence type="ECO:0000256" key="3">
    <source>
        <dbReference type="ARBA" id="ARBA00022475"/>
    </source>
</evidence>
<dbReference type="GO" id="GO:0005524">
    <property type="term" value="F:ATP binding"/>
    <property type="evidence" value="ECO:0007669"/>
    <property type="project" value="UniProtKB-UniRule"/>
</dbReference>
<proteinExistence type="inferred from homology"/>
<accession>A0A1C4A9E2</accession>
<dbReference type="InterPro" id="IPR027417">
    <property type="entry name" value="P-loop_NTPase"/>
</dbReference>
<dbReference type="GO" id="GO:0016887">
    <property type="term" value="F:ATP hydrolysis activity"/>
    <property type="evidence" value="ECO:0007669"/>
    <property type="project" value="InterPro"/>
</dbReference>
<dbReference type="PROSITE" id="PS50893">
    <property type="entry name" value="ABC_TRANSPORTER_2"/>
    <property type="match status" value="1"/>
</dbReference>
<comment type="subunit">
    <text evidence="8">Forms a stable energy-coupling factor (ECF) transporter complex composed of 2 membrane-embedded substrate-binding proteins (S component), 2 ATP-binding proteins (A component) and 2 transmembrane proteins (T component).</text>
</comment>
<dbReference type="AlphaFoldDB" id="A0A1C4A9E2"/>
<reference evidence="11" key="1">
    <citation type="submission" date="2016-08" db="EMBL/GenBank/DDBJ databases">
        <authorList>
            <person name="Varghese N."/>
            <person name="Submissions Spin"/>
        </authorList>
    </citation>
    <scope>NUCLEOTIDE SEQUENCE [LARGE SCALE GENOMIC DNA]</scope>
    <source>
        <strain evidence="11">R-53094</strain>
    </source>
</reference>
<dbReference type="Proteomes" id="UP000199268">
    <property type="component" value="Unassembled WGS sequence"/>
</dbReference>
<keyword evidence="11" id="KW-1185">Reference proteome</keyword>
<gene>
    <name evidence="10" type="ORF">GA0061074_10484</name>
</gene>
<dbReference type="SMART" id="SM00382">
    <property type="entry name" value="AAA"/>
    <property type="match status" value="1"/>
</dbReference>
<evidence type="ECO:0000256" key="7">
    <source>
        <dbReference type="ARBA" id="ARBA00023136"/>
    </source>
</evidence>
<dbReference type="PROSITE" id="PS00211">
    <property type="entry name" value="ABC_TRANSPORTER_1"/>
    <property type="match status" value="1"/>
</dbReference>
<dbReference type="Pfam" id="PF00005">
    <property type="entry name" value="ABC_tran"/>
    <property type="match status" value="1"/>
</dbReference>
<keyword evidence="2 8" id="KW-0813">Transport</keyword>
<evidence type="ECO:0000256" key="1">
    <source>
        <dbReference type="ARBA" id="ARBA00004202"/>
    </source>
</evidence>
<evidence type="ECO:0000256" key="2">
    <source>
        <dbReference type="ARBA" id="ARBA00022448"/>
    </source>
</evidence>
<dbReference type="FunFam" id="3.40.50.300:FF:000224">
    <property type="entry name" value="Energy-coupling factor transporter ATP-binding protein EcfA"/>
    <property type="match status" value="1"/>
</dbReference>
<dbReference type="SUPFAM" id="SSF52540">
    <property type="entry name" value="P-loop containing nucleoside triphosphate hydrolases"/>
    <property type="match status" value="1"/>
</dbReference>
<dbReference type="NCBIfam" id="TIGR04521">
    <property type="entry name" value="ECF_ATPase_2"/>
    <property type="match status" value="1"/>
</dbReference>
<sequence length="290" mass="31617">MVMAINFNQVGFTYQPNTPFATPGLHDVSFNIPEGQFTAVIGHTGSGKSTMVQNLDGLVLPTTGTVTIGKQVVTAETKLKELNEVRSHIGLVFQFPEAQLFEQTVLKDVMFGPKNFGASEEVAKASAEVALEKVGIAHELYERSPFELSGGQMRRVAIAGVIAMAPDLLILDEPTAGLDPKGQQELMQLFTDLQKEKQLTVVLITHQMEYVAQYADHVVVFEHGTVVKEGSPADIFADEAWLREKQLDVPAAKQFADALAQKGVQLHDVLDIDQLADQLAAQLKGEVNHV</sequence>